<sequence>MSLVIAPGKIEDVMATVSSVPDQLLNQVVSVFHPRRVILFGSRARGDARLDSDIDLVVELDNDAPPEMMSAKVIHSARAGYHEPVDILPCREGVLKERARAIGSFAHTVLTEGVVVYERP</sequence>
<dbReference type="Pfam" id="PF01909">
    <property type="entry name" value="NTP_transf_2"/>
    <property type="match status" value="1"/>
</dbReference>
<dbReference type="RefSeq" id="WP_245644367.1">
    <property type="nucleotide sequence ID" value="NZ_LWQU01000192.1"/>
</dbReference>
<dbReference type="PANTHER" id="PTHR33933">
    <property type="entry name" value="NUCLEOTIDYLTRANSFERASE"/>
    <property type="match status" value="1"/>
</dbReference>
<evidence type="ECO:0000259" key="1">
    <source>
        <dbReference type="Pfam" id="PF01909"/>
    </source>
</evidence>
<dbReference type="CDD" id="cd05403">
    <property type="entry name" value="NT_KNTase_like"/>
    <property type="match status" value="1"/>
</dbReference>
<protein>
    <recommendedName>
        <fullName evidence="1">Polymerase nucleotidyl transferase domain-containing protein</fullName>
    </recommendedName>
</protein>
<dbReference type="InterPro" id="IPR002934">
    <property type="entry name" value="Polymerase_NTP_transf_dom"/>
</dbReference>
<evidence type="ECO:0000313" key="3">
    <source>
        <dbReference type="Proteomes" id="UP000078543"/>
    </source>
</evidence>
<feature type="domain" description="Polymerase nucleotidyl transferase" evidence="1">
    <location>
        <begin position="24"/>
        <end position="65"/>
    </location>
</feature>
<organism evidence="2 3">
    <name type="scientific">Magnetospirillum moscoviense</name>
    <dbReference type="NCBI Taxonomy" id="1437059"/>
    <lineage>
        <taxon>Bacteria</taxon>
        <taxon>Pseudomonadati</taxon>
        <taxon>Pseudomonadota</taxon>
        <taxon>Alphaproteobacteria</taxon>
        <taxon>Rhodospirillales</taxon>
        <taxon>Rhodospirillaceae</taxon>
        <taxon>Magnetospirillum</taxon>
    </lineage>
</organism>
<dbReference type="STRING" id="1437059.A6A05_17315"/>
<dbReference type="Proteomes" id="UP000078543">
    <property type="component" value="Unassembled WGS sequence"/>
</dbReference>
<dbReference type="InterPro" id="IPR043519">
    <property type="entry name" value="NT_sf"/>
</dbReference>
<dbReference type="PANTHER" id="PTHR33933:SF1">
    <property type="entry name" value="PROTEIN ADENYLYLTRANSFERASE MNTA-RELATED"/>
    <property type="match status" value="1"/>
</dbReference>
<dbReference type="Gene3D" id="3.30.460.10">
    <property type="entry name" value="Beta Polymerase, domain 2"/>
    <property type="match status" value="1"/>
</dbReference>
<comment type="caution">
    <text evidence="2">The sequence shown here is derived from an EMBL/GenBank/DDBJ whole genome shotgun (WGS) entry which is preliminary data.</text>
</comment>
<name>A0A178M9M7_9PROT</name>
<gene>
    <name evidence="2" type="ORF">A6A05_17315</name>
</gene>
<keyword evidence="3" id="KW-1185">Reference proteome</keyword>
<proteinExistence type="predicted"/>
<reference evidence="2 3" key="1">
    <citation type="submission" date="2016-04" db="EMBL/GenBank/DDBJ databases">
        <title>Draft genome sequence of freshwater magnetotactic bacteria Magnetospirillum marisnigri SP-1 and Magnetospirillum moscoviense BB-1.</title>
        <authorList>
            <person name="Koziaeva V."/>
            <person name="Dziuba M.V."/>
            <person name="Ivanov T.M."/>
            <person name="Kuznetsov B."/>
            <person name="Grouzdev D.S."/>
        </authorList>
    </citation>
    <scope>NUCLEOTIDE SEQUENCE [LARGE SCALE GENOMIC DNA]</scope>
    <source>
        <strain evidence="2 3">BB-1</strain>
    </source>
</reference>
<dbReference type="AlphaFoldDB" id="A0A178M9M7"/>
<dbReference type="GO" id="GO:0016779">
    <property type="term" value="F:nucleotidyltransferase activity"/>
    <property type="evidence" value="ECO:0007669"/>
    <property type="project" value="InterPro"/>
</dbReference>
<dbReference type="SUPFAM" id="SSF81301">
    <property type="entry name" value="Nucleotidyltransferase"/>
    <property type="match status" value="1"/>
</dbReference>
<dbReference type="InterPro" id="IPR052548">
    <property type="entry name" value="Type_VII_TA_antitoxin"/>
</dbReference>
<accession>A0A178M9M7</accession>
<dbReference type="EMBL" id="LWQU01000192">
    <property type="protein sequence ID" value="OAN44907.1"/>
    <property type="molecule type" value="Genomic_DNA"/>
</dbReference>
<evidence type="ECO:0000313" key="2">
    <source>
        <dbReference type="EMBL" id="OAN44907.1"/>
    </source>
</evidence>